<evidence type="ECO:0000256" key="3">
    <source>
        <dbReference type="ARBA" id="ARBA00022692"/>
    </source>
</evidence>
<dbReference type="InterPro" id="IPR051542">
    <property type="entry name" value="Hydrogenase_cytochrome"/>
</dbReference>
<keyword evidence="9" id="KW-1185">Reference proteome</keyword>
<proteinExistence type="predicted"/>
<dbReference type="Pfam" id="PF01292">
    <property type="entry name" value="Ni_hydr_CYTB"/>
    <property type="match status" value="1"/>
</dbReference>
<evidence type="ECO:0000256" key="6">
    <source>
        <dbReference type="SAM" id="Phobius"/>
    </source>
</evidence>
<feature type="domain" description="Cytochrome b561 bacterial/Ni-hydrogenase" evidence="7">
    <location>
        <begin position="8"/>
        <end position="186"/>
    </location>
</feature>
<feature type="transmembrane region" description="Helical" evidence="6">
    <location>
        <begin position="40"/>
        <end position="59"/>
    </location>
</feature>
<evidence type="ECO:0000313" key="9">
    <source>
        <dbReference type="Proteomes" id="UP000319732"/>
    </source>
</evidence>
<feature type="transmembrane region" description="Helical" evidence="6">
    <location>
        <begin position="103"/>
        <end position="124"/>
    </location>
</feature>
<dbReference type="GO" id="GO:0005886">
    <property type="term" value="C:plasma membrane"/>
    <property type="evidence" value="ECO:0007669"/>
    <property type="project" value="UniProtKB-SubCell"/>
</dbReference>
<name>A0A545TQB6_9GAMM</name>
<dbReference type="EMBL" id="VHSG01000011">
    <property type="protein sequence ID" value="TQV79414.1"/>
    <property type="molecule type" value="Genomic_DNA"/>
</dbReference>
<protein>
    <submittedName>
        <fullName evidence="8">Cytochrome B</fullName>
    </submittedName>
</protein>
<evidence type="ECO:0000256" key="4">
    <source>
        <dbReference type="ARBA" id="ARBA00022989"/>
    </source>
</evidence>
<feature type="transmembrane region" description="Helical" evidence="6">
    <location>
        <begin position="12"/>
        <end position="28"/>
    </location>
</feature>
<evidence type="ECO:0000256" key="5">
    <source>
        <dbReference type="ARBA" id="ARBA00023136"/>
    </source>
</evidence>
<sequence>MKQQILIWDIPTRVCHWLLAVGVVYAWFSVEILEDMEQHFWAGYTVLTLLLFRLTWGFVGSDYARFSRFFFRVGEIVDYAKTLPKKRSQPSMPKRHYLGHNPLGSLAALGMLTVLSLQAVTGLFSNDDYFFGPLSGLVGKGLSATITEIHHLNFNVVEVLVGLHILAIIFYRLYKKEKLVAAMITGKKSATSLDDKGIADSKLLLALFIMVLCIAVVYGLANAFTDSLPSVDYYY</sequence>
<keyword evidence="5 6" id="KW-0472">Membrane</keyword>
<dbReference type="Gene3D" id="1.20.950.20">
    <property type="entry name" value="Transmembrane di-heme cytochromes, Chain C"/>
    <property type="match status" value="1"/>
</dbReference>
<feature type="transmembrane region" description="Helical" evidence="6">
    <location>
        <begin position="203"/>
        <end position="221"/>
    </location>
</feature>
<dbReference type="PANTHER" id="PTHR30485:SF2">
    <property type="entry name" value="BLL0597 PROTEIN"/>
    <property type="match status" value="1"/>
</dbReference>
<dbReference type="SUPFAM" id="SSF81342">
    <property type="entry name" value="Transmembrane di-heme cytochromes"/>
    <property type="match status" value="1"/>
</dbReference>
<dbReference type="InterPro" id="IPR016174">
    <property type="entry name" value="Di-haem_cyt_TM"/>
</dbReference>
<dbReference type="PANTHER" id="PTHR30485">
    <property type="entry name" value="NI/FE-HYDROGENASE 1 B-TYPE CYTOCHROME SUBUNIT"/>
    <property type="match status" value="1"/>
</dbReference>
<organism evidence="8 9">
    <name type="scientific">Exilibacterium tricleocarpae</name>
    <dbReference type="NCBI Taxonomy" id="2591008"/>
    <lineage>
        <taxon>Bacteria</taxon>
        <taxon>Pseudomonadati</taxon>
        <taxon>Pseudomonadota</taxon>
        <taxon>Gammaproteobacteria</taxon>
        <taxon>Cellvibrionales</taxon>
        <taxon>Cellvibrionaceae</taxon>
        <taxon>Exilibacterium</taxon>
    </lineage>
</organism>
<dbReference type="GO" id="GO:0022904">
    <property type="term" value="P:respiratory electron transport chain"/>
    <property type="evidence" value="ECO:0007669"/>
    <property type="project" value="InterPro"/>
</dbReference>
<reference evidence="8 9" key="1">
    <citation type="submission" date="2019-06" db="EMBL/GenBank/DDBJ databases">
        <title>Whole genome sequence for Cellvibrionaceae sp. R142.</title>
        <authorList>
            <person name="Wang G."/>
        </authorList>
    </citation>
    <scope>NUCLEOTIDE SEQUENCE [LARGE SCALE GENOMIC DNA]</scope>
    <source>
        <strain evidence="8 9">R142</strain>
    </source>
</reference>
<evidence type="ECO:0000313" key="8">
    <source>
        <dbReference type="EMBL" id="TQV79414.1"/>
    </source>
</evidence>
<comment type="subcellular location">
    <subcellularLocation>
        <location evidence="1">Cell membrane</location>
        <topology evidence="1">Multi-pass membrane protein</topology>
    </subcellularLocation>
</comment>
<keyword evidence="4 6" id="KW-1133">Transmembrane helix</keyword>
<evidence type="ECO:0000256" key="1">
    <source>
        <dbReference type="ARBA" id="ARBA00004651"/>
    </source>
</evidence>
<comment type="caution">
    <text evidence="8">The sequence shown here is derived from an EMBL/GenBank/DDBJ whole genome shotgun (WGS) entry which is preliminary data.</text>
</comment>
<dbReference type="Proteomes" id="UP000319732">
    <property type="component" value="Unassembled WGS sequence"/>
</dbReference>
<accession>A0A545TQB6</accession>
<gene>
    <name evidence="8" type="ORF">FKG94_11120</name>
</gene>
<keyword evidence="2" id="KW-1003">Cell membrane</keyword>
<dbReference type="OrthoDB" id="196472at2"/>
<evidence type="ECO:0000259" key="7">
    <source>
        <dbReference type="Pfam" id="PF01292"/>
    </source>
</evidence>
<dbReference type="AlphaFoldDB" id="A0A545TQB6"/>
<keyword evidence="3 6" id="KW-0812">Transmembrane</keyword>
<dbReference type="GO" id="GO:0009055">
    <property type="term" value="F:electron transfer activity"/>
    <property type="evidence" value="ECO:0007669"/>
    <property type="project" value="InterPro"/>
</dbReference>
<dbReference type="GO" id="GO:0020037">
    <property type="term" value="F:heme binding"/>
    <property type="evidence" value="ECO:0007669"/>
    <property type="project" value="TreeGrafter"/>
</dbReference>
<dbReference type="RefSeq" id="WP_142904304.1">
    <property type="nucleotide sequence ID" value="NZ_ML660092.1"/>
</dbReference>
<feature type="transmembrane region" description="Helical" evidence="6">
    <location>
        <begin position="152"/>
        <end position="174"/>
    </location>
</feature>
<dbReference type="InterPro" id="IPR011577">
    <property type="entry name" value="Cyt_b561_bac/Ni-Hgenase"/>
</dbReference>
<evidence type="ECO:0000256" key="2">
    <source>
        <dbReference type="ARBA" id="ARBA00022475"/>
    </source>
</evidence>